<keyword evidence="1" id="KW-0175">Coiled coil</keyword>
<organism evidence="3 4">
    <name type="scientific">Anaeramoeba ignava</name>
    <name type="common">Anaerobic marine amoeba</name>
    <dbReference type="NCBI Taxonomy" id="1746090"/>
    <lineage>
        <taxon>Eukaryota</taxon>
        <taxon>Metamonada</taxon>
        <taxon>Anaeramoebidae</taxon>
        <taxon>Anaeramoeba</taxon>
    </lineage>
</organism>
<comment type="caution">
    <text evidence="3">The sequence shown here is derived from an EMBL/GenBank/DDBJ whole genome shotgun (WGS) entry which is preliminary data.</text>
</comment>
<dbReference type="InterPro" id="IPR036465">
    <property type="entry name" value="vWFA_dom_sf"/>
</dbReference>
<proteinExistence type="predicted"/>
<name>A0A9Q0RHM4_ANAIG</name>
<protein>
    <submittedName>
        <fullName evidence="3">Straightjacket isoform c</fullName>
    </submittedName>
</protein>
<dbReference type="InterPro" id="IPR050934">
    <property type="entry name" value="ITIH"/>
</dbReference>
<feature type="coiled-coil region" evidence="1">
    <location>
        <begin position="434"/>
        <end position="465"/>
    </location>
</feature>
<sequence length="472" mass="53714">MGAGASGAKGIDNFRKALQESKIPNTSSITYHGLFYEYYFSTGEIETEKILSTKTMCSITENPVDPKKTEYHVALALKSKFDGEGIVKYGRPPLNLVFVLDISGSMSGGFYSQDKESEQRLSKLDIAKMSLKNLLKHMNDNDNFGLVVFDTEAEVIQELLPWKDIDKDKLNEKISALRPRGGTNMSEGITEAHYLIEQYYSKFKNEEKLSRENRIMFLTDAHPTTGDTSPTGLMGLTEKYSKEQIYVSFFGVGLDFNTDLVEQITNIVGANYFAILSSSDFRRKLDIEFDYIVTPIAFDVDVRVEGANIVNVYGAPGYDGTKKEHDGNIAKILTVMPSHINESQEIKGGTFLLELDDSVNDGLPFKVIMTYKDKFGKEYTEEHSGVFPSLQENQTQFFENLGVRKTVLLVRYVDFIKYLIKCQESNQNQTFSFNDEQKKEIQNFIDFMEKEKEELKDDQLDNEIQCLKDFLK</sequence>
<dbReference type="Proteomes" id="UP001149090">
    <property type="component" value="Unassembled WGS sequence"/>
</dbReference>
<dbReference type="SUPFAM" id="SSF53300">
    <property type="entry name" value="vWA-like"/>
    <property type="match status" value="1"/>
</dbReference>
<dbReference type="PANTHER" id="PTHR10338">
    <property type="entry name" value="INTER-ALPHA-TRYPSIN INHIBITOR HEAVY CHAIN FAMILY MEMBER"/>
    <property type="match status" value="1"/>
</dbReference>
<dbReference type="PROSITE" id="PS50234">
    <property type="entry name" value="VWFA"/>
    <property type="match status" value="1"/>
</dbReference>
<dbReference type="AlphaFoldDB" id="A0A9Q0RHM4"/>
<gene>
    <name evidence="3" type="ORF">M0811_14293</name>
</gene>
<dbReference type="SMART" id="SM00327">
    <property type="entry name" value="VWA"/>
    <property type="match status" value="1"/>
</dbReference>
<dbReference type="PANTHER" id="PTHR10338:SF108">
    <property type="entry name" value="INTER-ALPHA-TRYPSIN INHIBITOR HEAVY CHAIN H4-LIKE PROTEIN"/>
    <property type="match status" value="1"/>
</dbReference>
<reference evidence="3" key="1">
    <citation type="submission" date="2022-10" db="EMBL/GenBank/DDBJ databases">
        <title>Novel sulphate-reducing endosymbionts in the free-living metamonad Anaeramoeba.</title>
        <authorList>
            <person name="Jerlstrom-Hultqvist J."/>
            <person name="Cepicka I."/>
            <person name="Gallot-Lavallee L."/>
            <person name="Salas-Leiva D."/>
            <person name="Curtis B.A."/>
            <person name="Zahonova K."/>
            <person name="Pipaliya S."/>
            <person name="Dacks J."/>
            <person name="Roger A.J."/>
        </authorList>
    </citation>
    <scope>NUCLEOTIDE SEQUENCE</scope>
    <source>
        <strain evidence="3">BMAN</strain>
    </source>
</reference>
<accession>A0A9Q0RHM4</accession>
<dbReference type="Pfam" id="PF13519">
    <property type="entry name" value="VWA_2"/>
    <property type="match status" value="1"/>
</dbReference>
<dbReference type="OMA" id="ITDAMPN"/>
<evidence type="ECO:0000256" key="1">
    <source>
        <dbReference type="SAM" id="Coils"/>
    </source>
</evidence>
<feature type="domain" description="VWFA" evidence="2">
    <location>
        <begin position="95"/>
        <end position="292"/>
    </location>
</feature>
<dbReference type="Gene3D" id="3.40.50.410">
    <property type="entry name" value="von Willebrand factor, type A domain"/>
    <property type="match status" value="1"/>
</dbReference>
<dbReference type="OrthoDB" id="299997at2759"/>
<evidence type="ECO:0000313" key="3">
    <source>
        <dbReference type="EMBL" id="KAJ5079963.1"/>
    </source>
</evidence>
<keyword evidence="4" id="KW-1185">Reference proteome</keyword>
<evidence type="ECO:0000313" key="4">
    <source>
        <dbReference type="Proteomes" id="UP001149090"/>
    </source>
</evidence>
<dbReference type="EMBL" id="JAPDFW010000019">
    <property type="protein sequence ID" value="KAJ5079963.1"/>
    <property type="molecule type" value="Genomic_DNA"/>
</dbReference>
<dbReference type="InterPro" id="IPR002035">
    <property type="entry name" value="VWF_A"/>
</dbReference>
<evidence type="ECO:0000259" key="2">
    <source>
        <dbReference type="PROSITE" id="PS50234"/>
    </source>
</evidence>